<feature type="compositionally biased region" description="Basic and acidic residues" evidence="1">
    <location>
        <begin position="789"/>
        <end position="809"/>
    </location>
</feature>
<evidence type="ECO:0000313" key="3">
    <source>
        <dbReference type="Proteomes" id="UP000286415"/>
    </source>
</evidence>
<name>A0A419PSE8_CLOSI</name>
<evidence type="ECO:0000313" key="2">
    <source>
        <dbReference type="EMBL" id="KAG5442595.1"/>
    </source>
</evidence>
<keyword evidence="3" id="KW-1185">Reference proteome</keyword>
<dbReference type="OrthoDB" id="6251461at2759"/>
<protein>
    <submittedName>
        <fullName evidence="2">Uncharacterized protein</fullName>
    </submittedName>
</protein>
<dbReference type="EMBL" id="NIRI02000056">
    <property type="protein sequence ID" value="KAG5442595.1"/>
    <property type="molecule type" value="Genomic_DNA"/>
</dbReference>
<accession>A0A419PSE8</accession>
<comment type="caution">
    <text evidence="2">The sequence shown here is derived from an EMBL/GenBank/DDBJ whole genome shotgun (WGS) entry which is preliminary data.</text>
</comment>
<dbReference type="Proteomes" id="UP000286415">
    <property type="component" value="Unassembled WGS sequence"/>
</dbReference>
<proteinExistence type="predicted"/>
<reference evidence="2 3" key="2">
    <citation type="journal article" date="2021" name="Genomics">
        <title>High-quality reference genome for Clonorchis sinensis.</title>
        <authorList>
            <person name="Young N.D."/>
            <person name="Stroehlein A.J."/>
            <person name="Kinkar L."/>
            <person name="Wang T."/>
            <person name="Sohn W.M."/>
            <person name="Chang B.C.H."/>
            <person name="Kaur P."/>
            <person name="Weisz D."/>
            <person name="Dudchenko O."/>
            <person name="Aiden E.L."/>
            <person name="Korhonen P.K."/>
            <person name="Gasser R.B."/>
        </authorList>
    </citation>
    <scope>NUCLEOTIDE SEQUENCE [LARGE SCALE GENOMIC DNA]</scope>
    <source>
        <strain evidence="2">Cs-k2</strain>
    </source>
</reference>
<gene>
    <name evidence="2" type="ORF">CSKR_113683</name>
</gene>
<dbReference type="InParanoid" id="A0A419PSE8"/>
<sequence>MTVTLKVREPFVDNLKLKVLEWPQSSSAAALFLCDFEGFAVNVELILLFRPNRKSGEYRILGGGEPIMGSTIKNKRREIVWHQVAKNTKSAEFHCLLRTKRPENRGQRKLMQLPQPSAYVHISPALSGLITTDDCPNAPTIGSQPAFSDQDLAQGARLDVSCTATVSTKNLPLKLYYLTPTFSIILCTSNGPSSELITDLFPEREVDCFTVTHTDIDCTVRGSSEDVDMAFYPRQCYFRREVVGGSLIRRIQFSVAQLHREDFGAHVFCETVSFTPGDTRIPQLRAWLSSSVNIVRFTMAPQVAKLYFNEDSQTWVCVAMGYPLPKKAGMSLRRSSTVQLGRQLGLYVTDVNSTQPQLLHQKLLPRSTEVNSTYVTQMHFNPPFPLPGGLRNGTAVIRCAIGDAYKDFTTHISVGLPHDEPIVQQPARGAAGSGVFHDCTVVVEAQTYIRQVSLHRVTETEWLRYDIAVAVSIVLEDSDGELTYLPARSIKVQRLGPWMHSPNSRTLLLLHSQMRNFSFSLTLAPSSEFDSDQYYCGAQTVNSTTLRTDPHVQLVLGRAKQVSFGYRQPDVDPLWKHGAKSLAVAKPIHYRCVAWTTDPSDRTVPNFEVLLSPSERADPNLNLTELSNPKGVVLRIIDQHRPVAKAGPLEHFSYRFMNGSVIQNVTISGLKAECAPPVVVWRPRDLRSYPLKSNITCRADKHCSQMKVKWDWIAGPIPPLSLASDSTNAGNISKDGTLFLNRLPRGGDYVFRCTVYCTCENEETSNTAQISIYIESELDMEKEEEDRSEETAGFREPEGEISVRESESERELHKISEILSDPAAGLDLLGSKEKQLLKEKLSSLLDRSGGKSPLSPTHEWELRNQLESLIPRLDGQPSDSPGGNRLLGQLLDELAVAEGGILPEAREAIAPTETDSVSEAESSILLKAIKKLLDKKKASGELMSDPLAKYGEYREMKEIQGISEPEQIPSFRFYPDEIRRTPTGRLDVAQMEAISGAPHVPGSGAPSISSRIPAGLGELRPGMVDLTDRRDSTIISDMVGAKRFGDRGTDEIQANLRAFGGLIGLDGLSGAGGIPGIATGQPRGPLGAASQDAVMDILSGGRLGIAGVPGGAGGLSRGQLDALSQVARKGISAGGEFDIGRIAGASADVYPDLPSALAHSSPRTSGFIPGSNAFSGLRTEDLAAGRFSDGTISLDEKQKRLRSRAALAGILSSDFSRELDRFTRVVQTAPNLDNLLETTVFKRSDSVMSPDVDITGKAPSAMEPLNNMPIDGRSLNKYSKYVMQRDGGPAKLEQRLTNLFAQERQKIRGSAALDGATPTKRSEDLQPLMMQHRLIRCRVSLEAGHHLSCHP</sequence>
<feature type="region of interest" description="Disordered" evidence="1">
    <location>
        <begin position="778"/>
        <end position="809"/>
    </location>
</feature>
<evidence type="ECO:0000256" key="1">
    <source>
        <dbReference type="SAM" id="MobiDB-lite"/>
    </source>
</evidence>
<organism evidence="2 3">
    <name type="scientific">Clonorchis sinensis</name>
    <name type="common">Chinese liver fluke</name>
    <dbReference type="NCBI Taxonomy" id="79923"/>
    <lineage>
        <taxon>Eukaryota</taxon>
        <taxon>Metazoa</taxon>
        <taxon>Spiralia</taxon>
        <taxon>Lophotrochozoa</taxon>
        <taxon>Platyhelminthes</taxon>
        <taxon>Trematoda</taxon>
        <taxon>Digenea</taxon>
        <taxon>Opisthorchiida</taxon>
        <taxon>Opisthorchiata</taxon>
        <taxon>Opisthorchiidae</taxon>
        <taxon>Clonorchis</taxon>
    </lineage>
</organism>
<reference evidence="2 3" key="1">
    <citation type="journal article" date="2018" name="Biotechnol. Adv.">
        <title>Improved genomic resources and new bioinformatic workflow for the carcinogenic parasite Clonorchis sinensis: Biotechnological implications.</title>
        <authorList>
            <person name="Wang D."/>
            <person name="Korhonen P.K."/>
            <person name="Gasser R.B."/>
            <person name="Young N.D."/>
        </authorList>
    </citation>
    <scope>NUCLEOTIDE SEQUENCE [LARGE SCALE GENOMIC DNA]</scope>
    <source>
        <strain evidence="2">Cs-k2</strain>
    </source>
</reference>
<feature type="compositionally biased region" description="Acidic residues" evidence="1">
    <location>
        <begin position="778"/>
        <end position="788"/>
    </location>
</feature>